<dbReference type="SUPFAM" id="SSF52540">
    <property type="entry name" value="P-loop containing nucleoside triphosphate hydrolases"/>
    <property type="match status" value="1"/>
</dbReference>
<keyword evidence="1" id="KW-0547">Nucleotide-binding</keyword>
<dbReference type="GO" id="GO:0003678">
    <property type="term" value="F:DNA helicase activity"/>
    <property type="evidence" value="ECO:0007669"/>
    <property type="project" value="TreeGrafter"/>
</dbReference>
<name>A0A644ZTT8_9ZZZZ</name>
<evidence type="ECO:0000256" key="3">
    <source>
        <dbReference type="ARBA" id="ARBA00022801"/>
    </source>
</evidence>
<gene>
    <name evidence="10" type="primary">mfd_26</name>
    <name evidence="10" type="ORF">SDC9_89984</name>
</gene>
<dbReference type="SMART" id="SM00487">
    <property type="entry name" value="DEXDc"/>
    <property type="match status" value="1"/>
</dbReference>
<dbReference type="InterPro" id="IPR037235">
    <property type="entry name" value="TRCF-like_C_D7"/>
</dbReference>
<dbReference type="PANTHER" id="PTHR47964:SF1">
    <property type="entry name" value="ATP-DEPENDENT DNA HELICASE HOMOLOG RECG, CHLOROPLASTIC"/>
    <property type="match status" value="1"/>
</dbReference>
<dbReference type="SMART" id="SM00982">
    <property type="entry name" value="TRCF"/>
    <property type="match status" value="1"/>
</dbReference>
<evidence type="ECO:0000256" key="1">
    <source>
        <dbReference type="ARBA" id="ARBA00022741"/>
    </source>
</evidence>
<dbReference type="SMART" id="SM00490">
    <property type="entry name" value="HELICc"/>
    <property type="match status" value="1"/>
</dbReference>
<keyword evidence="6" id="KW-0238">DNA-binding</keyword>
<evidence type="ECO:0000259" key="9">
    <source>
        <dbReference type="PROSITE" id="PS51194"/>
    </source>
</evidence>
<keyword evidence="5" id="KW-0067">ATP-binding</keyword>
<comment type="caution">
    <text evidence="10">The sequence shown here is derived from an EMBL/GenBank/DDBJ whole genome shotgun (WGS) entry which is preliminary data.</text>
</comment>
<organism evidence="10">
    <name type="scientific">bioreactor metagenome</name>
    <dbReference type="NCBI Taxonomy" id="1076179"/>
    <lineage>
        <taxon>unclassified sequences</taxon>
        <taxon>metagenomes</taxon>
        <taxon>ecological metagenomes</taxon>
    </lineage>
</organism>
<keyword evidence="4" id="KW-0347">Helicase</keyword>
<evidence type="ECO:0000256" key="7">
    <source>
        <dbReference type="ARBA" id="ARBA00023204"/>
    </source>
</evidence>
<dbReference type="PROSITE" id="PS51192">
    <property type="entry name" value="HELICASE_ATP_BIND_1"/>
    <property type="match status" value="1"/>
</dbReference>
<evidence type="ECO:0000313" key="10">
    <source>
        <dbReference type="EMBL" id="MPM43311.1"/>
    </source>
</evidence>
<keyword evidence="7" id="KW-0234">DNA repair</keyword>
<evidence type="ECO:0000256" key="2">
    <source>
        <dbReference type="ARBA" id="ARBA00022763"/>
    </source>
</evidence>
<dbReference type="Pfam" id="PF03461">
    <property type="entry name" value="TRCF"/>
    <property type="match status" value="1"/>
</dbReference>
<dbReference type="InterPro" id="IPR047112">
    <property type="entry name" value="RecG/Mfd"/>
</dbReference>
<accession>A0A644ZTT8</accession>
<dbReference type="InterPro" id="IPR005118">
    <property type="entry name" value="TRCF_C"/>
</dbReference>
<dbReference type="InterPro" id="IPR011545">
    <property type="entry name" value="DEAD/DEAH_box_helicase_dom"/>
</dbReference>
<dbReference type="PANTHER" id="PTHR47964">
    <property type="entry name" value="ATP-DEPENDENT DNA HELICASE HOMOLOG RECG, CHLOROPLASTIC"/>
    <property type="match status" value="1"/>
</dbReference>
<evidence type="ECO:0000256" key="4">
    <source>
        <dbReference type="ARBA" id="ARBA00022806"/>
    </source>
</evidence>
<dbReference type="Gene3D" id="3.90.1150.50">
    <property type="entry name" value="Transcription-repair-coupling factor, D7 domain"/>
    <property type="match status" value="1"/>
</dbReference>
<dbReference type="InterPro" id="IPR001650">
    <property type="entry name" value="Helicase_C-like"/>
</dbReference>
<dbReference type="EMBL" id="VSSQ01010056">
    <property type="protein sequence ID" value="MPM43311.1"/>
    <property type="molecule type" value="Genomic_DNA"/>
</dbReference>
<dbReference type="Gene3D" id="3.40.50.300">
    <property type="entry name" value="P-loop containing nucleotide triphosphate hydrolases"/>
    <property type="match status" value="2"/>
</dbReference>
<dbReference type="EC" id="3.6.4.-" evidence="10"/>
<dbReference type="InterPro" id="IPR027417">
    <property type="entry name" value="P-loop_NTPase"/>
</dbReference>
<dbReference type="GO" id="GO:0006281">
    <property type="term" value="P:DNA repair"/>
    <property type="evidence" value="ECO:0007669"/>
    <property type="project" value="UniProtKB-KW"/>
</dbReference>
<protein>
    <submittedName>
        <fullName evidence="10">Transcription-repair-coupling factor</fullName>
        <ecNumber evidence="10">3.6.4.-</ecNumber>
    </submittedName>
</protein>
<dbReference type="GO" id="GO:0003677">
    <property type="term" value="F:DNA binding"/>
    <property type="evidence" value="ECO:0007669"/>
    <property type="project" value="UniProtKB-KW"/>
</dbReference>
<dbReference type="GO" id="GO:0016787">
    <property type="term" value="F:hydrolase activity"/>
    <property type="evidence" value="ECO:0007669"/>
    <property type="project" value="UniProtKB-KW"/>
</dbReference>
<proteinExistence type="predicted"/>
<evidence type="ECO:0000259" key="8">
    <source>
        <dbReference type="PROSITE" id="PS51192"/>
    </source>
</evidence>
<dbReference type="GO" id="GO:0005524">
    <property type="term" value="F:ATP binding"/>
    <property type="evidence" value="ECO:0007669"/>
    <property type="project" value="UniProtKB-KW"/>
</dbReference>
<feature type="domain" description="Helicase ATP-binding" evidence="8">
    <location>
        <begin position="1"/>
        <end position="161"/>
    </location>
</feature>
<dbReference type="InterPro" id="IPR014001">
    <property type="entry name" value="Helicase_ATP-bd"/>
</dbReference>
<dbReference type="AlphaFoldDB" id="A0A644ZTT8"/>
<dbReference type="Pfam" id="PF00271">
    <property type="entry name" value="Helicase_C"/>
    <property type="match status" value="1"/>
</dbReference>
<sequence>MERDYPMDRLVCGDVGFGKTEVAIRAAFKAVADSKQVAVLVPTTILALQHYKTFTSRLREFPCNISYISRLKNSREIREISDNLAAGKIDIIIGTHRLLNKEIMFKDLGLLIIDEEQKFGVAAKERLRQLKLNVDTLTLSATPIPRTLQFSLLGARDLSIINTPPPNRLPVQTEVIDFNEEIIRDAINYEIERGGQVFFVHNRVEDIRSIEDIVRRLCPKAKTCVGHGQMEPSALEKTVLDFMMGDYDVMVATTIVENGIDIPNANTIIINQAQNFGLSDLHQLRGRVGRSNVKAFCYLVVPSMVSLAEDARRRIRAIETFSDLGSGFNIAMQDLDIRGAGNLLGGEQGGFVADMGFETYQRILGEAFAEIREERGMNQADEKEGREVEYLSDCTIDTDLEILIPDSYVSITAEKIRLYKELDAIKDNKELKKFTEGMEDRFGPMPTEAVQLTYIVRLRWLAIELGFEKIFIKNGVLIAWFVSNQLSAYYSSAKFAAILKFLQQQHKRFRIKEQKEKLYITVENVKSVEQAYNIFLEMKQ</sequence>
<keyword evidence="2" id="KW-0227">DNA damage</keyword>
<dbReference type="SUPFAM" id="SSF143517">
    <property type="entry name" value="TRCF domain-like"/>
    <property type="match status" value="1"/>
</dbReference>
<evidence type="ECO:0000256" key="6">
    <source>
        <dbReference type="ARBA" id="ARBA00023125"/>
    </source>
</evidence>
<keyword evidence="3 10" id="KW-0378">Hydrolase</keyword>
<dbReference type="PROSITE" id="PS51194">
    <property type="entry name" value="HELICASE_CTER"/>
    <property type="match status" value="1"/>
</dbReference>
<reference evidence="10" key="1">
    <citation type="submission" date="2019-08" db="EMBL/GenBank/DDBJ databases">
        <authorList>
            <person name="Kucharzyk K."/>
            <person name="Murdoch R.W."/>
            <person name="Higgins S."/>
            <person name="Loffler F."/>
        </authorList>
    </citation>
    <scope>NUCLEOTIDE SEQUENCE</scope>
</reference>
<dbReference type="Pfam" id="PF00270">
    <property type="entry name" value="DEAD"/>
    <property type="match status" value="1"/>
</dbReference>
<feature type="domain" description="Helicase C-terminal" evidence="9">
    <location>
        <begin position="170"/>
        <end position="336"/>
    </location>
</feature>
<evidence type="ECO:0000256" key="5">
    <source>
        <dbReference type="ARBA" id="ARBA00022840"/>
    </source>
</evidence>